<dbReference type="InterPro" id="IPR050776">
    <property type="entry name" value="Ank_Repeat/CDKN_Inhibitor"/>
</dbReference>
<feature type="chain" id="PRO_5041917088" description="Ankyrin repeat domain-containing protein" evidence="5">
    <location>
        <begin position="22"/>
        <end position="275"/>
    </location>
</feature>
<dbReference type="GO" id="GO:0005634">
    <property type="term" value="C:nucleus"/>
    <property type="evidence" value="ECO:0007669"/>
    <property type="project" value="TreeGrafter"/>
</dbReference>
<evidence type="ECO:0000256" key="1">
    <source>
        <dbReference type="ARBA" id="ARBA00022737"/>
    </source>
</evidence>
<dbReference type="Pfam" id="PF00023">
    <property type="entry name" value="Ank"/>
    <property type="match status" value="1"/>
</dbReference>
<proteinExistence type="predicted"/>
<dbReference type="Gene3D" id="1.25.40.20">
    <property type="entry name" value="Ankyrin repeat-containing domain"/>
    <property type="match status" value="3"/>
</dbReference>
<feature type="signal peptide" evidence="5">
    <location>
        <begin position="1"/>
        <end position="21"/>
    </location>
</feature>
<evidence type="ECO:0000256" key="4">
    <source>
        <dbReference type="SAM" id="MobiDB-lite"/>
    </source>
</evidence>
<evidence type="ECO:0000256" key="2">
    <source>
        <dbReference type="ARBA" id="ARBA00023043"/>
    </source>
</evidence>
<organism evidence="6 7">
    <name type="scientific">Chrysophaeum taylorii</name>
    <dbReference type="NCBI Taxonomy" id="2483200"/>
    <lineage>
        <taxon>Eukaryota</taxon>
        <taxon>Sar</taxon>
        <taxon>Stramenopiles</taxon>
        <taxon>Ochrophyta</taxon>
        <taxon>Pelagophyceae</taxon>
        <taxon>Pelagomonadales</taxon>
        <taxon>Pelagomonadaceae</taxon>
        <taxon>Chrysophaeum</taxon>
    </lineage>
</organism>
<dbReference type="InterPro" id="IPR036770">
    <property type="entry name" value="Ankyrin_rpt-contain_sf"/>
</dbReference>
<reference evidence="6" key="1">
    <citation type="submission" date="2023-01" db="EMBL/GenBank/DDBJ databases">
        <title>Metagenome sequencing of chrysophaentin producing Chrysophaeum taylorii.</title>
        <authorList>
            <person name="Davison J."/>
            <person name="Bewley C."/>
        </authorList>
    </citation>
    <scope>NUCLEOTIDE SEQUENCE</scope>
    <source>
        <strain evidence="6">NIES-1699</strain>
    </source>
</reference>
<feature type="region of interest" description="Disordered" evidence="4">
    <location>
        <begin position="255"/>
        <end position="275"/>
    </location>
</feature>
<dbReference type="Pfam" id="PF12796">
    <property type="entry name" value="Ank_2"/>
    <property type="match status" value="1"/>
</dbReference>
<comment type="caution">
    <text evidence="6">The sequence shown here is derived from an EMBL/GenBank/DDBJ whole genome shotgun (WGS) entry which is preliminary data.</text>
</comment>
<dbReference type="InterPro" id="IPR002110">
    <property type="entry name" value="Ankyrin_rpt"/>
</dbReference>
<evidence type="ECO:0008006" key="8">
    <source>
        <dbReference type="Google" id="ProtNLM"/>
    </source>
</evidence>
<keyword evidence="2 3" id="KW-0040">ANK repeat</keyword>
<dbReference type="SUPFAM" id="SSF48403">
    <property type="entry name" value="Ankyrin repeat"/>
    <property type="match status" value="1"/>
</dbReference>
<protein>
    <recommendedName>
        <fullName evidence="8">Ankyrin repeat domain-containing protein</fullName>
    </recommendedName>
</protein>
<feature type="repeat" description="ANK" evidence="3">
    <location>
        <begin position="42"/>
        <end position="74"/>
    </location>
</feature>
<dbReference type="EMBL" id="JAQMWT010000184">
    <property type="protein sequence ID" value="KAJ8608117.1"/>
    <property type="molecule type" value="Genomic_DNA"/>
</dbReference>
<dbReference type="PROSITE" id="PS50297">
    <property type="entry name" value="ANK_REP_REGION"/>
    <property type="match status" value="2"/>
</dbReference>
<keyword evidence="7" id="KW-1185">Reference proteome</keyword>
<dbReference type="PRINTS" id="PR01415">
    <property type="entry name" value="ANKYRIN"/>
</dbReference>
<dbReference type="AlphaFoldDB" id="A0AAD7UJ15"/>
<evidence type="ECO:0000313" key="7">
    <source>
        <dbReference type="Proteomes" id="UP001230188"/>
    </source>
</evidence>
<evidence type="ECO:0000256" key="5">
    <source>
        <dbReference type="SAM" id="SignalP"/>
    </source>
</evidence>
<keyword evidence="5" id="KW-0732">Signal</keyword>
<dbReference type="PROSITE" id="PS50088">
    <property type="entry name" value="ANK_REPEAT"/>
    <property type="match status" value="2"/>
</dbReference>
<dbReference type="PANTHER" id="PTHR24201:SF2">
    <property type="entry name" value="ANKYRIN REPEAT DOMAIN-CONTAINING PROTEIN 42"/>
    <property type="match status" value="1"/>
</dbReference>
<sequence>MPQKKKWVSPVLLEIIDLAAAGQLDALESLASSEMVAARDKYGSTALHWACGRGHTEVARFLVAQGLEVDARQVNGRTPLHFAARNGYVEACQVLVALGADPDAKAEGDVTPFQLAAWQLRWEVVRYLGAVVPIGAPNAFACVASHWVALAPRDRARDGRQLRVAEYLRERCGDEFWRARNAQGHTPLHKAAFSGHAGLCDWLRTVVGAVDDAPDDHGNYASDLATESGHVDLANALRAIAAPTRQADLEFLGLDADATKADAPRPGAANRRRRR</sequence>
<name>A0AAD7UJ15_9STRA</name>
<dbReference type="Proteomes" id="UP001230188">
    <property type="component" value="Unassembled WGS sequence"/>
</dbReference>
<evidence type="ECO:0000313" key="6">
    <source>
        <dbReference type="EMBL" id="KAJ8608117.1"/>
    </source>
</evidence>
<gene>
    <name evidence="6" type="ORF">CTAYLR_010247</name>
</gene>
<evidence type="ECO:0000256" key="3">
    <source>
        <dbReference type="PROSITE-ProRule" id="PRU00023"/>
    </source>
</evidence>
<dbReference type="SMART" id="SM00248">
    <property type="entry name" value="ANK"/>
    <property type="match status" value="5"/>
</dbReference>
<feature type="repeat" description="ANK" evidence="3">
    <location>
        <begin position="75"/>
        <end position="107"/>
    </location>
</feature>
<dbReference type="PANTHER" id="PTHR24201">
    <property type="entry name" value="ANK_REP_REGION DOMAIN-CONTAINING PROTEIN"/>
    <property type="match status" value="1"/>
</dbReference>
<accession>A0AAD7UJ15</accession>
<keyword evidence="1" id="KW-0677">Repeat</keyword>